<dbReference type="InterPro" id="IPR025358">
    <property type="entry name" value="DUF4262"/>
</dbReference>
<dbReference type="Proteomes" id="UP000293865">
    <property type="component" value="Unassembled WGS sequence"/>
</dbReference>
<dbReference type="EMBL" id="SDPN01000009">
    <property type="protein sequence ID" value="RXZ71878.1"/>
    <property type="molecule type" value="Genomic_DNA"/>
</dbReference>
<keyword evidence="2" id="KW-1185">Reference proteome</keyword>
<organism evidence="1 2">
    <name type="scientific">Agromyces albus</name>
    <dbReference type="NCBI Taxonomy" id="205332"/>
    <lineage>
        <taxon>Bacteria</taxon>
        <taxon>Bacillati</taxon>
        <taxon>Actinomycetota</taxon>
        <taxon>Actinomycetes</taxon>
        <taxon>Micrococcales</taxon>
        <taxon>Microbacteriaceae</taxon>
        <taxon>Agromyces</taxon>
    </lineage>
</organism>
<evidence type="ECO:0000313" key="2">
    <source>
        <dbReference type="Proteomes" id="UP000293865"/>
    </source>
</evidence>
<protein>
    <submittedName>
        <fullName evidence="1">DUF4262 domain-containing protein</fullName>
    </submittedName>
</protein>
<dbReference type="AlphaFoldDB" id="A0A4Q2L1E6"/>
<dbReference type="OrthoDB" id="511192at2"/>
<dbReference type="Pfam" id="PF14081">
    <property type="entry name" value="DUF4262"/>
    <property type="match status" value="1"/>
</dbReference>
<gene>
    <name evidence="1" type="ORF">ESP51_07040</name>
</gene>
<comment type="caution">
    <text evidence="1">The sequence shown here is derived from an EMBL/GenBank/DDBJ whole genome shotgun (WGS) entry which is preliminary data.</text>
</comment>
<sequence length="65" mass="7166">MSNPRDQALADMKVLVHRHGWAVRHVLADAKSARAAFSYTAGLAARGWPETYPAVVLPHDYDGCF</sequence>
<name>A0A4Q2L1E6_9MICO</name>
<accession>A0A4Q2L1E6</accession>
<proteinExistence type="predicted"/>
<reference evidence="1 2" key="1">
    <citation type="submission" date="2019-01" db="EMBL/GenBank/DDBJ databases">
        <title>Agromyces.</title>
        <authorList>
            <person name="Li J."/>
        </authorList>
    </citation>
    <scope>NUCLEOTIDE SEQUENCE [LARGE SCALE GENOMIC DNA]</scope>
    <source>
        <strain evidence="1 2">DSM 15934</strain>
    </source>
</reference>
<evidence type="ECO:0000313" key="1">
    <source>
        <dbReference type="EMBL" id="RXZ71878.1"/>
    </source>
</evidence>